<evidence type="ECO:0000313" key="2">
    <source>
        <dbReference type="EMBL" id="EJK57086.1"/>
    </source>
</evidence>
<protein>
    <submittedName>
        <fullName evidence="2">Uncharacterized protein</fullName>
    </submittedName>
</protein>
<accession>K0S880</accession>
<sequence length="249" mass="26286">MTSSFPGGKRRRPRGVSPGRGRAGWKRGPLRRGRVRVRREGGRRGPPGEGGRRAGSGPKGRDERSRVVPSIQRSPSSREGRDGSDHGRLGSDREASVCRNSVGDLVPPWAKLPDAATPAVRVGRRVASGGALQVTTVDEFRSPKLDRKKSAGTAVRDDSQQALLPWRAVAASRGTGQRRGDGANGAPAHGAVASTLRIDLAVSTAVRAARSRIARRHRGTASSSPPATVPRTAPNLSLRRCSSGLAQSE</sequence>
<feature type="compositionally biased region" description="Basic and acidic residues" evidence="1">
    <location>
        <begin position="76"/>
        <end position="96"/>
    </location>
</feature>
<feature type="compositionally biased region" description="Basic residues" evidence="1">
    <location>
        <begin position="23"/>
        <end position="37"/>
    </location>
</feature>
<proteinExistence type="predicted"/>
<dbReference type="Proteomes" id="UP000266841">
    <property type="component" value="Unassembled WGS sequence"/>
</dbReference>
<feature type="region of interest" description="Disordered" evidence="1">
    <location>
        <begin position="210"/>
        <end position="249"/>
    </location>
</feature>
<organism evidence="2 3">
    <name type="scientific">Thalassiosira oceanica</name>
    <name type="common">Marine diatom</name>
    <dbReference type="NCBI Taxonomy" id="159749"/>
    <lineage>
        <taxon>Eukaryota</taxon>
        <taxon>Sar</taxon>
        <taxon>Stramenopiles</taxon>
        <taxon>Ochrophyta</taxon>
        <taxon>Bacillariophyta</taxon>
        <taxon>Coscinodiscophyceae</taxon>
        <taxon>Thalassiosirophycidae</taxon>
        <taxon>Thalassiosirales</taxon>
        <taxon>Thalassiosiraceae</taxon>
        <taxon>Thalassiosira</taxon>
    </lineage>
</organism>
<comment type="caution">
    <text evidence="2">The sequence shown here is derived from an EMBL/GenBank/DDBJ whole genome shotgun (WGS) entry which is preliminary data.</text>
</comment>
<feature type="region of interest" description="Disordered" evidence="1">
    <location>
        <begin position="1"/>
        <end position="111"/>
    </location>
</feature>
<keyword evidence="3" id="KW-1185">Reference proteome</keyword>
<feature type="compositionally biased region" description="Basic residues" evidence="1">
    <location>
        <begin position="210"/>
        <end position="219"/>
    </location>
</feature>
<dbReference type="AlphaFoldDB" id="K0S880"/>
<gene>
    <name evidence="2" type="ORF">THAOC_22910</name>
</gene>
<feature type="compositionally biased region" description="Gly residues" evidence="1">
    <location>
        <begin position="44"/>
        <end position="58"/>
    </location>
</feature>
<dbReference type="EMBL" id="AGNL01029527">
    <property type="protein sequence ID" value="EJK57086.1"/>
    <property type="molecule type" value="Genomic_DNA"/>
</dbReference>
<reference evidence="2 3" key="1">
    <citation type="journal article" date="2012" name="Genome Biol.">
        <title>Genome and low-iron response of an oceanic diatom adapted to chronic iron limitation.</title>
        <authorList>
            <person name="Lommer M."/>
            <person name="Specht M."/>
            <person name="Roy A.S."/>
            <person name="Kraemer L."/>
            <person name="Andreson R."/>
            <person name="Gutowska M.A."/>
            <person name="Wolf J."/>
            <person name="Bergner S.V."/>
            <person name="Schilhabel M.B."/>
            <person name="Klostermeier U.C."/>
            <person name="Beiko R.G."/>
            <person name="Rosenstiel P."/>
            <person name="Hippler M."/>
            <person name="Laroche J."/>
        </authorList>
    </citation>
    <scope>NUCLEOTIDE SEQUENCE [LARGE SCALE GENOMIC DNA]</scope>
    <source>
        <strain evidence="2 3">CCMP1005</strain>
    </source>
</reference>
<evidence type="ECO:0000313" key="3">
    <source>
        <dbReference type="Proteomes" id="UP000266841"/>
    </source>
</evidence>
<evidence type="ECO:0000256" key="1">
    <source>
        <dbReference type="SAM" id="MobiDB-lite"/>
    </source>
</evidence>
<name>K0S880_THAOC</name>